<dbReference type="GO" id="GO:0005634">
    <property type="term" value="C:nucleus"/>
    <property type="evidence" value="ECO:0007669"/>
    <property type="project" value="UniProtKB-SubCell"/>
</dbReference>
<comment type="subcellular location">
    <subcellularLocation>
        <location evidence="5">Nucleus</location>
    </subcellularLocation>
</comment>
<keyword evidence="1 5" id="KW-0805">Transcription regulation</keyword>
<dbReference type="PROSITE" id="PS51325">
    <property type="entry name" value="ALPHA_BOX"/>
    <property type="match status" value="1"/>
</dbReference>
<dbReference type="Pfam" id="PF04769">
    <property type="entry name" value="MATalpha_HMGbox"/>
    <property type="match status" value="1"/>
</dbReference>
<dbReference type="GO" id="GO:0008301">
    <property type="term" value="F:DNA binding, bending"/>
    <property type="evidence" value="ECO:0007669"/>
    <property type="project" value="InterPro"/>
</dbReference>
<sequence>GFRAFYKDVFPNMPQKDASSILTILWNKDPFKV</sequence>
<evidence type="ECO:0000256" key="3">
    <source>
        <dbReference type="ARBA" id="ARBA00023163"/>
    </source>
</evidence>
<evidence type="ECO:0000256" key="5">
    <source>
        <dbReference type="RuleBase" id="RU003516"/>
    </source>
</evidence>
<keyword evidence="4 5" id="KW-0539">Nucleus</keyword>
<keyword evidence="3 5" id="KW-0804">Transcription</keyword>
<comment type="similarity">
    <text evidence="5">Belongs to the MATALPHA1 family.</text>
</comment>
<protein>
    <submittedName>
        <fullName evidence="7">Alpha box mating-type protein MAT1-1-1</fullName>
    </submittedName>
</protein>
<keyword evidence="2 5" id="KW-0238">DNA-binding</keyword>
<accession>F4ZM14</accession>
<feature type="non-terminal residue" evidence="7">
    <location>
        <position position="33"/>
    </location>
</feature>
<evidence type="ECO:0000256" key="2">
    <source>
        <dbReference type="ARBA" id="ARBA00023125"/>
    </source>
</evidence>
<evidence type="ECO:0000313" key="7">
    <source>
        <dbReference type="EMBL" id="AEB33758.1"/>
    </source>
</evidence>
<feature type="non-terminal residue" evidence="7">
    <location>
        <position position="1"/>
    </location>
</feature>
<dbReference type="InterPro" id="IPR006856">
    <property type="entry name" value="MATalpha_HMGbox"/>
</dbReference>
<feature type="domain" description="Alpha box" evidence="6">
    <location>
        <begin position="1"/>
        <end position="33"/>
    </location>
</feature>
<evidence type="ECO:0000256" key="1">
    <source>
        <dbReference type="ARBA" id="ARBA00023015"/>
    </source>
</evidence>
<dbReference type="EMBL" id="HQ171902">
    <property type="protein sequence ID" value="AEB33758.1"/>
    <property type="molecule type" value="Genomic_DNA"/>
</dbReference>
<evidence type="ECO:0000256" key="4">
    <source>
        <dbReference type="ARBA" id="ARBA00023242"/>
    </source>
</evidence>
<reference evidence="7" key="1">
    <citation type="journal article" date="2011" name="Fungal Genet. Biol.">
        <title>Identification and structure of the mating-type locus and development of PCR-based markers for mating type in powdery mildew fungi.</title>
        <authorList>
            <person name="Brewer M.T."/>
            <person name="Cadle-Davidson L."/>
            <person name="Cortesi P."/>
            <person name="Spanu P.D."/>
            <person name="Milgroom M.G."/>
        </authorList>
    </citation>
    <scope>NUCLEOTIDE SEQUENCE</scope>
</reference>
<organism evidence="7">
    <name type="scientific">Blumeria graminis f. sp. tritici</name>
    <dbReference type="NCBI Taxonomy" id="62690"/>
    <lineage>
        <taxon>Eukaryota</taxon>
        <taxon>Fungi</taxon>
        <taxon>Dikarya</taxon>
        <taxon>Ascomycota</taxon>
        <taxon>Pezizomycotina</taxon>
        <taxon>Leotiomycetes</taxon>
        <taxon>Erysiphales</taxon>
        <taxon>Erysiphaceae</taxon>
        <taxon>Blumeria</taxon>
    </lineage>
</organism>
<name>F4ZM14_BLUGR</name>
<evidence type="ECO:0000259" key="6">
    <source>
        <dbReference type="PROSITE" id="PS51325"/>
    </source>
</evidence>
<dbReference type="AlphaFoldDB" id="F4ZM14"/>
<dbReference type="GO" id="GO:0045895">
    <property type="term" value="P:positive regulation of mating-type specific transcription, DNA-templated"/>
    <property type="evidence" value="ECO:0007669"/>
    <property type="project" value="InterPro"/>
</dbReference>
<proteinExistence type="inferred from homology"/>